<dbReference type="KEGG" id="sper:EW093_10240"/>
<evidence type="ECO:0000313" key="8">
    <source>
        <dbReference type="EMBL" id="QEN05072.1"/>
    </source>
</evidence>
<accession>A0A5C1QFT5</accession>
<feature type="domain" description="Radical SAM core" evidence="7">
    <location>
        <begin position="35"/>
        <end position="259"/>
    </location>
</feature>
<reference evidence="8 9" key="2">
    <citation type="submission" date="2019-09" db="EMBL/GenBank/DDBJ databases">
        <title>Complete Genome Sequence and Methylome Analysis of free living Spirochaetas.</title>
        <authorList>
            <person name="Leshcheva N."/>
            <person name="Mikheeva N."/>
        </authorList>
    </citation>
    <scope>NUCLEOTIDE SEQUENCE [LARGE SCALE GENOMIC DNA]</scope>
    <source>
        <strain evidence="8 9">P</strain>
    </source>
</reference>
<dbReference type="GO" id="GO:0046872">
    <property type="term" value="F:metal ion binding"/>
    <property type="evidence" value="ECO:0007669"/>
    <property type="project" value="UniProtKB-KW"/>
</dbReference>
<dbReference type="EMBL" id="CP035807">
    <property type="protein sequence ID" value="QEN05072.1"/>
    <property type="molecule type" value="Genomic_DNA"/>
</dbReference>
<keyword evidence="1 5" id="KW-0949">S-adenosyl-L-methionine</keyword>
<reference evidence="8 9" key="1">
    <citation type="submission" date="2019-02" db="EMBL/GenBank/DDBJ databases">
        <authorList>
            <person name="Fomenkov A."/>
            <person name="Dubinina G."/>
            <person name="Grabovich M."/>
            <person name="Vincze T."/>
            <person name="Roberts R.J."/>
        </authorList>
    </citation>
    <scope>NUCLEOTIDE SEQUENCE [LARGE SCALE GENOMIC DNA]</scope>
    <source>
        <strain evidence="8 9">P</strain>
    </source>
</reference>
<sequence>MIDRTVEEIIALYKNEDPTELYKAAWDVTTEFHGDSVYLRGLVEFTNKCVINCEYCGIRRDNTNVSRYSLDSKTIVDTCLEGFNKGLRTFVLQGGEDKDISVSSLCDTVKKIKESTDHKAAITLSFGSRSLEEYKMMKSAGADRYLLRFETSDPELHFKLRGISLEKRLKNIEDIRSAGLQVGSGYMTGLPGETEETRINNALLCKELDLDMVGIGPFIPSDETPLAGSAQEPIDYALRGTALLRLLLPKAHIPATTAAGSLKPTGREDMIRAGANVLMPNLTPVSVKKDYLLYPGKICLDETGSQCIGCMGMRVKSVGRKIDFSRADALRLMGISYA</sequence>
<evidence type="ECO:0000256" key="6">
    <source>
        <dbReference type="PIRSR" id="PIRSR004762-2"/>
    </source>
</evidence>
<dbReference type="InterPro" id="IPR013785">
    <property type="entry name" value="Aldolase_TIM"/>
</dbReference>
<feature type="binding site" evidence="6">
    <location>
        <position position="161"/>
    </location>
    <ligand>
        <name>S-adenosyl-L-methionine</name>
        <dbReference type="ChEBI" id="CHEBI:59789"/>
    </ligand>
</feature>
<organism evidence="8 9">
    <name type="scientific">Thiospirochaeta perfilievii</name>
    <dbReference type="NCBI Taxonomy" id="252967"/>
    <lineage>
        <taxon>Bacteria</taxon>
        <taxon>Pseudomonadati</taxon>
        <taxon>Spirochaetota</taxon>
        <taxon>Spirochaetia</taxon>
        <taxon>Spirochaetales</taxon>
        <taxon>Spirochaetaceae</taxon>
        <taxon>Thiospirochaeta</taxon>
    </lineage>
</organism>
<dbReference type="InterPro" id="IPR006638">
    <property type="entry name" value="Elp3/MiaA/NifB-like_rSAM"/>
</dbReference>
<dbReference type="Pfam" id="PF04055">
    <property type="entry name" value="Radical_SAM"/>
    <property type="match status" value="1"/>
</dbReference>
<evidence type="ECO:0000256" key="1">
    <source>
        <dbReference type="ARBA" id="ARBA00022691"/>
    </source>
</evidence>
<dbReference type="SUPFAM" id="SSF102114">
    <property type="entry name" value="Radical SAM enzymes"/>
    <property type="match status" value="1"/>
</dbReference>
<dbReference type="RefSeq" id="WP_149568313.1">
    <property type="nucleotide sequence ID" value="NZ_CP035807.1"/>
</dbReference>
<dbReference type="NCBIfam" id="TIGR03956">
    <property type="entry name" value="rSAM_HydE"/>
    <property type="match status" value="1"/>
</dbReference>
<dbReference type="Gene3D" id="3.20.20.70">
    <property type="entry name" value="Aldolase class I"/>
    <property type="match status" value="1"/>
</dbReference>
<dbReference type="SFLD" id="SFLDG01060">
    <property type="entry name" value="BATS_domain_containing"/>
    <property type="match status" value="1"/>
</dbReference>
<keyword evidence="9" id="KW-1185">Reference proteome</keyword>
<feature type="binding site" evidence="6">
    <location>
        <position position="168"/>
    </location>
    <ligand>
        <name>S-adenosyl-L-methionine</name>
        <dbReference type="ChEBI" id="CHEBI:59789"/>
    </ligand>
</feature>
<name>A0A5C1QFT5_9SPIO</name>
<dbReference type="SFLD" id="SFLDF00348">
    <property type="entry name" value="FeFe_hydrogenase_maturase_(Hyd"/>
    <property type="match status" value="1"/>
</dbReference>
<dbReference type="CDD" id="cd01335">
    <property type="entry name" value="Radical_SAM"/>
    <property type="match status" value="1"/>
</dbReference>
<keyword evidence="5" id="KW-0004">4Fe-4S</keyword>
<feature type="binding site" evidence="5">
    <location>
        <position position="56"/>
    </location>
    <ligand>
        <name>[4Fe-4S] cluster</name>
        <dbReference type="ChEBI" id="CHEBI:49883"/>
        <note>4Fe-4S-S-AdoMet</note>
    </ligand>
</feature>
<dbReference type="InterPro" id="IPR024021">
    <property type="entry name" value="FeFe-hyd_HydE_rSAM"/>
</dbReference>
<dbReference type="PROSITE" id="PS51918">
    <property type="entry name" value="RADICAL_SAM"/>
    <property type="match status" value="1"/>
</dbReference>
<dbReference type="OrthoDB" id="9775764at2"/>
<gene>
    <name evidence="8" type="primary">hydE</name>
    <name evidence="8" type="ORF">EW093_10240</name>
</gene>
<dbReference type="InterPro" id="IPR058240">
    <property type="entry name" value="rSAM_sf"/>
</dbReference>
<dbReference type="SMART" id="SM00729">
    <property type="entry name" value="Elp3"/>
    <property type="match status" value="1"/>
</dbReference>
<dbReference type="Proteomes" id="UP000323824">
    <property type="component" value="Chromosome"/>
</dbReference>
<keyword evidence="4 5" id="KW-0411">Iron-sulfur</keyword>
<keyword evidence="2" id="KW-0479">Metal-binding</keyword>
<dbReference type="InterPro" id="IPR007197">
    <property type="entry name" value="rSAM"/>
</dbReference>
<feature type="binding site" evidence="5">
    <location>
        <position position="53"/>
    </location>
    <ligand>
        <name>[4Fe-4S] cluster</name>
        <dbReference type="ChEBI" id="CHEBI:49883"/>
        <note>4Fe-4S-S-AdoMet</note>
    </ligand>
</feature>
<dbReference type="SFLD" id="SFLDS00029">
    <property type="entry name" value="Radical_SAM"/>
    <property type="match status" value="1"/>
</dbReference>
<dbReference type="AlphaFoldDB" id="A0A5C1QFT5"/>
<protein>
    <submittedName>
        <fullName evidence="8">[FeFe] hydrogenase H-cluster radical SAM maturase HydE</fullName>
    </submittedName>
</protein>
<feature type="binding site" evidence="6">
    <location>
        <position position="150"/>
    </location>
    <ligand>
        <name>S-adenosyl-L-methionine</name>
        <dbReference type="ChEBI" id="CHEBI:59789"/>
    </ligand>
</feature>
<evidence type="ECO:0000259" key="7">
    <source>
        <dbReference type="PROSITE" id="PS51918"/>
    </source>
</evidence>
<evidence type="ECO:0000256" key="2">
    <source>
        <dbReference type="ARBA" id="ARBA00022723"/>
    </source>
</evidence>
<dbReference type="SFLD" id="SFLDG01280">
    <property type="entry name" value="HydE/PylB-like"/>
    <property type="match status" value="1"/>
</dbReference>
<evidence type="ECO:0000256" key="5">
    <source>
        <dbReference type="PIRSR" id="PIRSR004762-1"/>
    </source>
</evidence>
<evidence type="ECO:0000256" key="3">
    <source>
        <dbReference type="ARBA" id="ARBA00023004"/>
    </source>
</evidence>
<keyword evidence="3 5" id="KW-0408">Iron</keyword>
<feature type="binding site" evidence="5">
    <location>
        <position position="49"/>
    </location>
    <ligand>
        <name>[4Fe-4S] cluster</name>
        <dbReference type="ChEBI" id="CHEBI:49883"/>
        <note>4Fe-4S-S-AdoMet</note>
    </ligand>
</feature>
<dbReference type="InterPro" id="IPR034422">
    <property type="entry name" value="HydE/PylB-like"/>
</dbReference>
<comment type="cofactor">
    <cofactor evidence="5">
        <name>[4Fe-4S] cluster</name>
        <dbReference type="ChEBI" id="CHEBI:49883"/>
    </cofactor>
    <text evidence="5">Binds 1 [4Fe-4S] cluster. The cluster is coordinated with 3 cysteines and an exchangeable S-adenosyl-L-methionine.</text>
</comment>
<dbReference type="PIRSF" id="PIRSF004762">
    <property type="entry name" value="CHP00423"/>
    <property type="match status" value="1"/>
</dbReference>
<proteinExistence type="predicted"/>
<dbReference type="PANTHER" id="PTHR43726:SF1">
    <property type="entry name" value="BIOTIN SYNTHASE"/>
    <property type="match status" value="1"/>
</dbReference>
<dbReference type="GO" id="GO:0051539">
    <property type="term" value="F:4 iron, 4 sulfur cluster binding"/>
    <property type="evidence" value="ECO:0007669"/>
    <property type="project" value="UniProtKB-KW"/>
</dbReference>
<dbReference type="PANTHER" id="PTHR43726">
    <property type="entry name" value="3-METHYLORNITHINE SYNTHASE"/>
    <property type="match status" value="1"/>
</dbReference>
<feature type="binding site" evidence="6">
    <location>
        <position position="125"/>
    </location>
    <ligand>
        <name>(3R)-3-methyl-D-ornithine</name>
        <dbReference type="ChEBI" id="CHEBI:64642"/>
    </ligand>
</feature>
<evidence type="ECO:0000313" key="9">
    <source>
        <dbReference type="Proteomes" id="UP000323824"/>
    </source>
</evidence>
<evidence type="ECO:0000256" key="4">
    <source>
        <dbReference type="ARBA" id="ARBA00023014"/>
    </source>
</evidence>
<dbReference type="GO" id="GO:0016740">
    <property type="term" value="F:transferase activity"/>
    <property type="evidence" value="ECO:0007669"/>
    <property type="project" value="TreeGrafter"/>
</dbReference>